<dbReference type="AlphaFoldDB" id="A0A5B7X1P8"/>
<dbReference type="Proteomes" id="UP000309016">
    <property type="component" value="Chromosome"/>
</dbReference>
<dbReference type="Pfam" id="PF13590">
    <property type="entry name" value="DUF4136"/>
    <property type="match status" value="1"/>
</dbReference>
<dbReference type="OrthoDB" id="1430233at2"/>
<evidence type="ECO:0000313" key="3">
    <source>
        <dbReference type="EMBL" id="QCY69210.1"/>
    </source>
</evidence>
<name>A0A5B7X1P8_9FLAO</name>
<dbReference type="InterPro" id="IPR025411">
    <property type="entry name" value="DUF4136"/>
</dbReference>
<dbReference type="PROSITE" id="PS51257">
    <property type="entry name" value="PROKAR_LIPOPROTEIN"/>
    <property type="match status" value="1"/>
</dbReference>
<evidence type="ECO:0000313" key="4">
    <source>
        <dbReference type="Proteomes" id="UP000309016"/>
    </source>
</evidence>
<keyword evidence="1" id="KW-0732">Signal</keyword>
<dbReference type="KEGG" id="afla:FHG64_07220"/>
<protein>
    <submittedName>
        <fullName evidence="3">DUF4136 domain-containing protein</fullName>
    </submittedName>
</protein>
<reference evidence="3 4" key="1">
    <citation type="submission" date="2019-06" db="EMBL/GenBank/DDBJ databases">
        <title>Complete genome sequence of Antarcticibacterium flavum KCTC 52984T from an Antarctic marine sediment.</title>
        <authorList>
            <person name="Lee Y.M."/>
            <person name="Shin S.C."/>
        </authorList>
    </citation>
    <scope>NUCLEOTIDE SEQUENCE [LARGE SCALE GENOMIC DNA]</scope>
    <source>
        <strain evidence="3 4">KCTC 52984</strain>
    </source>
</reference>
<proteinExistence type="predicted"/>
<organism evidence="3 4">
    <name type="scientific">Antarcticibacterium flavum</name>
    <dbReference type="NCBI Taxonomy" id="2058175"/>
    <lineage>
        <taxon>Bacteria</taxon>
        <taxon>Pseudomonadati</taxon>
        <taxon>Bacteroidota</taxon>
        <taxon>Flavobacteriia</taxon>
        <taxon>Flavobacteriales</taxon>
        <taxon>Flavobacteriaceae</taxon>
        <taxon>Antarcticibacterium</taxon>
    </lineage>
</organism>
<dbReference type="RefSeq" id="WP_139065780.1">
    <property type="nucleotide sequence ID" value="NZ_CP040812.1"/>
</dbReference>
<keyword evidence="4" id="KW-1185">Reference proteome</keyword>
<evidence type="ECO:0000259" key="2">
    <source>
        <dbReference type="Pfam" id="PF13590"/>
    </source>
</evidence>
<sequence length="173" mass="19429">MRLFKYIFLLAIFTSCSSPRAVYDYDEKREFSGITTYQIYPDLVTGLNQLDDKRIINILNEKLAGKGFTTAENPQIYVNFYSTEYESESRSSVGVGVGGTGRNMGIGVSGGIPLGGPDTFLQLTIDFIDVQEDALIWQAVVDYKFDRDASPEKRERQLRTMIDKALAGYPPKK</sequence>
<feature type="chain" id="PRO_5022871946" evidence="1">
    <location>
        <begin position="22"/>
        <end position="173"/>
    </location>
</feature>
<feature type="signal peptide" evidence="1">
    <location>
        <begin position="1"/>
        <end position="21"/>
    </location>
</feature>
<accession>A0A5B7X1P8</accession>
<gene>
    <name evidence="3" type="ORF">FHG64_07220</name>
</gene>
<feature type="domain" description="DUF4136" evidence="2">
    <location>
        <begin position="22"/>
        <end position="171"/>
    </location>
</feature>
<dbReference type="EMBL" id="CP040812">
    <property type="protein sequence ID" value="QCY69210.1"/>
    <property type="molecule type" value="Genomic_DNA"/>
</dbReference>
<dbReference type="Gene3D" id="3.30.160.670">
    <property type="match status" value="1"/>
</dbReference>
<evidence type="ECO:0000256" key="1">
    <source>
        <dbReference type="SAM" id="SignalP"/>
    </source>
</evidence>